<organism evidence="2">
    <name type="scientific">marine sediment metagenome</name>
    <dbReference type="NCBI Taxonomy" id="412755"/>
    <lineage>
        <taxon>unclassified sequences</taxon>
        <taxon>metagenomes</taxon>
        <taxon>ecological metagenomes</taxon>
    </lineage>
</organism>
<dbReference type="InterPro" id="IPR001296">
    <property type="entry name" value="Glyco_trans_1"/>
</dbReference>
<dbReference type="Pfam" id="PF00534">
    <property type="entry name" value="Glycos_transf_1"/>
    <property type="match status" value="1"/>
</dbReference>
<feature type="domain" description="Glycosyl transferase family 1" evidence="1">
    <location>
        <begin position="6"/>
        <end position="174"/>
    </location>
</feature>
<dbReference type="GO" id="GO:0016757">
    <property type="term" value="F:glycosyltransferase activity"/>
    <property type="evidence" value="ECO:0007669"/>
    <property type="project" value="InterPro"/>
</dbReference>
<accession>X1BNG9</accession>
<protein>
    <recommendedName>
        <fullName evidence="1">Glycosyl transferase family 1 domain-containing protein</fullName>
    </recommendedName>
</protein>
<comment type="caution">
    <text evidence="2">The sequence shown here is derived from an EMBL/GenBank/DDBJ whole genome shotgun (WGS) entry which is preliminary data.</text>
</comment>
<reference evidence="2" key="1">
    <citation type="journal article" date="2014" name="Front. Microbiol.">
        <title>High frequency of phylogenetically diverse reductive dehalogenase-homologous genes in deep subseafloor sedimentary metagenomes.</title>
        <authorList>
            <person name="Kawai M."/>
            <person name="Futagami T."/>
            <person name="Toyoda A."/>
            <person name="Takaki Y."/>
            <person name="Nishi S."/>
            <person name="Hori S."/>
            <person name="Arai W."/>
            <person name="Tsubouchi T."/>
            <person name="Morono Y."/>
            <person name="Uchiyama I."/>
            <person name="Ito T."/>
            <person name="Fujiyama A."/>
            <person name="Inagaki F."/>
            <person name="Takami H."/>
        </authorList>
    </citation>
    <scope>NUCLEOTIDE SEQUENCE</scope>
    <source>
        <strain evidence="2">Expedition CK06-06</strain>
    </source>
</reference>
<sequence>MLFYPQKYKGFKNKFVIGFNGNYIPLHGIEYIIKSAKRIEQYTKDIIFEIVGGTKSEIFEKKKIVKKLGISNISFFPQIPINLIPQTIARSDIQLGVFGSTLKARRVIPNKVYTALAMRKPIITANTKAINELLTHQKNCYLCKIADPDSLANAIITLYENEKLRNEIALNGYELFQKKLNSAKLSKKLINMIKNYKNLK</sequence>
<evidence type="ECO:0000259" key="1">
    <source>
        <dbReference type="Pfam" id="PF00534"/>
    </source>
</evidence>
<dbReference type="AlphaFoldDB" id="X1BNG9"/>
<dbReference type="EMBL" id="BART01011259">
    <property type="protein sequence ID" value="GAG82747.1"/>
    <property type="molecule type" value="Genomic_DNA"/>
</dbReference>
<gene>
    <name evidence="2" type="ORF">S01H4_24068</name>
</gene>
<proteinExistence type="predicted"/>
<name>X1BNG9_9ZZZZ</name>
<dbReference type="Gene3D" id="3.40.50.2000">
    <property type="entry name" value="Glycogen Phosphorylase B"/>
    <property type="match status" value="1"/>
</dbReference>
<evidence type="ECO:0000313" key="2">
    <source>
        <dbReference type="EMBL" id="GAG82747.1"/>
    </source>
</evidence>
<dbReference type="SUPFAM" id="SSF53756">
    <property type="entry name" value="UDP-Glycosyltransferase/glycogen phosphorylase"/>
    <property type="match status" value="1"/>
</dbReference>
<dbReference type="PANTHER" id="PTHR12526">
    <property type="entry name" value="GLYCOSYLTRANSFERASE"/>
    <property type="match status" value="1"/>
</dbReference>